<keyword evidence="3" id="KW-1185">Reference proteome</keyword>
<evidence type="ECO:0000313" key="2">
    <source>
        <dbReference type="EMBL" id="KAK0492343.1"/>
    </source>
</evidence>
<reference evidence="2" key="1">
    <citation type="submission" date="2023-06" db="EMBL/GenBank/DDBJ databases">
        <authorList>
            <consortium name="Lawrence Berkeley National Laboratory"/>
            <person name="Ahrendt S."/>
            <person name="Sahu N."/>
            <person name="Indic B."/>
            <person name="Wong-Bajracharya J."/>
            <person name="Merenyi Z."/>
            <person name="Ke H.-M."/>
            <person name="Monk M."/>
            <person name="Kocsube S."/>
            <person name="Drula E."/>
            <person name="Lipzen A."/>
            <person name="Balint B."/>
            <person name="Henrissat B."/>
            <person name="Andreopoulos B."/>
            <person name="Martin F.M."/>
            <person name="Harder C.B."/>
            <person name="Rigling D."/>
            <person name="Ford K.L."/>
            <person name="Foster G.D."/>
            <person name="Pangilinan J."/>
            <person name="Papanicolaou A."/>
            <person name="Barry K."/>
            <person name="LaButti K."/>
            <person name="Viragh M."/>
            <person name="Koriabine M."/>
            <person name="Yan M."/>
            <person name="Riley R."/>
            <person name="Champramary S."/>
            <person name="Plett K.L."/>
            <person name="Tsai I.J."/>
            <person name="Slot J."/>
            <person name="Sipos G."/>
            <person name="Plett J."/>
            <person name="Nagy L.G."/>
            <person name="Grigoriev I.V."/>
        </authorList>
    </citation>
    <scope>NUCLEOTIDE SEQUENCE</scope>
    <source>
        <strain evidence="2">HWK02</strain>
    </source>
</reference>
<dbReference type="EMBL" id="JAUEPU010000030">
    <property type="protein sequence ID" value="KAK0492343.1"/>
    <property type="molecule type" value="Genomic_DNA"/>
</dbReference>
<feature type="region of interest" description="Disordered" evidence="1">
    <location>
        <begin position="233"/>
        <end position="299"/>
    </location>
</feature>
<sequence>MLSIFERLDRLDLLYLARLSKAFRRVLMSKSSISAWNSAQNDIDGLPEPLYGLSEPAWANLIFVPVCHGRCEKARTFFLPTYMRYITLSVSDLERAPGSIGTDKGILPVATVIPISSLKRAGKRHPEDDLPDLQHEFECSSWLSWIQIDKDMETEKFERKYLRAIILNFHLKIQRKLVDFGYGAELAAMPSVDVLAKHSLVNQTRLLTDRKLVKYMEKVKADRLARECHELLQRRTSSTSKDHPPAFQQNSHTRSFPQNHRANFPSRRSRGVLLNAPGLDSPLGRTPLSPEEKSSPRPNSLEMFRCKNCTLLSYLEPALSEEQAGHCCLGMGFDSRAKDDGIRRTETASVRVPWNTTCLEINDRAREVINTLMALSVQILRRPQRDLDDGIEDYQFKCYSCPNKNMCITGRPQFLRLKFTGGDFVKYILVEHHEKTTPLEDYVKLVHADTFWADDCFILETVLDGGVFLSPHCTDLSCESYYRGYDSMVEHLRDEYLSSLNFAKRHDEDIHARAHDLLPEQRSAKTTEGIGIVPEGRPLRAIMDEERLCSSLPAAKLRFALMYGFEVLQNFLAGKPE</sequence>
<proteinExistence type="predicted"/>
<organism evidence="2 3">
    <name type="scientific">Armillaria luteobubalina</name>
    <dbReference type="NCBI Taxonomy" id="153913"/>
    <lineage>
        <taxon>Eukaryota</taxon>
        <taxon>Fungi</taxon>
        <taxon>Dikarya</taxon>
        <taxon>Basidiomycota</taxon>
        <taxon>Agaricomycotina</taxon>
        <taxon>Agaricomycetes</taxon>
        <taxon>Agaricomycetidae</taxon>
        <taxon>Agaricales</taxon>
        <taxon>Marasmiineae</taxon>
        <taxon>Physalacriaceae</taxon>
        <taxon>Armillaria</taxon>
    </lineage>
</organism>
<gene>
    <name evidence="2" type="ORF">EDD18DRAFT_1109092</name>
</gene>
<accession>A0AA39UL14</accession>
<dbReference type="AlphaFoldDB" id="A0AA39UL14"/>
<evidence type="ECO:0000256" key="1">
    <source>
        <dbReference type="SAM" id="MobiDB-lite"/>
    </source>
</evidence>
<evidence type="ECO:0000313" key="3">
    <source>
        <dbReference type="Proteomes" id="UP001175228"/>
    </source>
</evidence>
<evidence type="ECO:0008006" key="4">
    <source>
        <dbReference type="Google" id="ProtNLM"/>
    </source>
</evidence>
<name>A0AA39UL14_9AGAR</name>
<comment type="caution">
    <text evidence="2">The sequence shown here is derived from an EMBL/GenBank/DDBJ whole genome shotgun (WGS) entry which is preliminary data.</text>
</comment>
<protein>
    <recommendedName>
        <fullName evidence="4">F-box domain-containing protein</fullName>
    </recommendedName>
</protein>
<feature type="compositionally biased region" description="Polar residues" evidence="1">
    <location>
        <begin position="247"/>
        <end position="261"/>
    </location>
</feature>
<dbReference type="Proteomes" id="UP001175228">
    <property type="component" value="Unassembled WGS sequence"/>
</dbReference>